<evidence type="ECO:0000313" key="14">
    <source>
        <dbReference type="EMBL" id="RWS26116.1"/>
    </source>
</evidence>
<evidence type="ECO:0000256" key="12">
    <source>
        <dbReference type="RuleBase" id="RU010713"/>
    </source>
</evidence>
<organism evidence="14 15">
    <name type="scientific">Leptotrombidium deliense</name>
    <dbReference type="NCBI Taxonomy" id="299467"/>
    <lineage>
        <taxon>Eukaryota</taxon>
        <taxon>Metazoa</taxon>
        <taxon>Ecdysozoa</taxon>
        <taxon>Arthropoda</taxon>
        <taxon>Chelicerata</taxon>
        <taxon>Arachnida</taxon>
        <taxon>Acari</taxon>
        <taxon>Acariformes</taxon>
        <taxon>Trombidiformes</taxon>
        <taxon>Prostigmata</taxon>
        <taxon>Anystina</taxon>
        <taxon>Parasitengona</taxon>
        <taxon>Trombiculoidea</taxon>
        <taxon>Trombiculidae</taxon>
        <taxon>Leptotrombidium</taxon>
    </lineage>
</organism>
<feature type="compositionally biased region" description="Polar residues" evidence="13">
    <location>
        <begin position="420"/>
        <end position="429"/>
    </location>
</feature>
<proteinExistence type="inferred from homology"/>
<dbReference type="GO" id="GO:0005243">
    <property type="term" value="F:gap junction channel activity"/>
    <property type="evidence" value="ECO:0007669"/>
    <property type="project" value="TreeGrafter"/>
</dbReference>
<sequence>MSSKFRTPTPADLIKSAKSFTSFIGLFGTKSKPNINSVLLKLHSTVTSVFLVSALTLLTMNNYFGDHIECNTSKSDIPPAQIVRYCWMEGVFSSYSETQKEGYPGVKEVTEGDKIVYHRYYQWVYFVLIFQSMLFYMPKYVWRRQEGSRLTDMIEDLRDNHIDSLTPFHKSRILQDVADAMYTGNFFIFYYVLADIMCLLNVLAQTWFTNLFLGGGFSTLGYDWYIYKLNDTSKFNDPLLRIFPRQVKCTYHKYGFTGTLEKIDSLCLLPQNIVNEQIFLFLWVWYVFLIFATIFILFIRILYIFPFFRYMVLQSNSPCYNKIKLRLICKNLGNWFVLYKIARNIKPSFFVVLLDDLMEEHFDKNGTRKPSEMFRSELANQVKIDLKVRVPKKKIGFVVDGKSYNNDSSYNKNSSFDNYGNNSSTYNQDTDWDSGYNNNNDNQNSGGWDQSNSWEQNNADENTAMAATESWGCTPDDTQNNSWD</sequence>
<evidence type="ECO:0000256" key="8">
    <source>
        <dbReference type="ARBA" id="ARBA00022989"/>
    </source>
</evidence>
<keyword evidence="7" id="KW-0965">Cell junction</keyword>
<dbReference type="Pfam" id="PF00876">
    <property type="entry name" value="Innexin"/>
    <property type="match status" value="1"/>
</dbReference>
<dbReference type="EMBL" id="NCKV01003045">
    <property type="protein sequence ID" value="RWS26116.1"/>
    <property type="molecule type" value="Genomic_DNA"/>
</dbReference>
<keyword evidence="15" id="KW-1185">Reference proteome</keyword>
<evidence type="ECO:0000256" key="11">
    <source>
        <dbReference type="ARBA" id="ARBA00023303"/>
    </source>
</evidence>
<feature type="compositionally biased region" description="Low complexity" evidence="13">
    <location>
        <begin position="433"/>
        <end position="450"/>
    </location>
</feature>
<dbReference type="InterPro" id="IPR000990">
    <property type="entry name" value="Innexin"/>
</dbReference>
<comment type="function">
    <text evidence="12">Structural component of the gap junctions.</text>
</comment>
<evidence type="ECO:0000313" key="15">
    <source>
        <dbReference type="Proteomes" id="UP000288716"/>
    </source>
</evidence>
<dbReference type="AlphaFoldDB" id="A0A443SF19"/>
<dbReference type="VEuPathDB" id="VectorBase:LDEU005923"/>
<dbReference type="GO" id="GO:0034220">
    <property type="term" value="P:monoatomic ion transmembrane transport"/>
    <property type="evidence" value="ECO:0007669"/>
    <property type="project" value="UniProtKB-KW"/>
</dbReference>
<evidence type="ECO:0000256" key="6">
    <source>
        <dbReference type="ARBA" id="ARBA00022868"/>
    </source>
</evidence>
<evidence type="ECO:0000256" key="7">
    <source>
        <dbReference type="ARBA" id="ARBA00022949"/>
    </source>
</evidence>
<comment type="caution">
    <text evidence="14">The sequence shown here is derived from an EMBL/GenBank/DDBJ whole genome shotgun (WGS) entry which is preliminary data.</text>
</comment>
<feature type="transmembrane region" description="Helical" evidence="12">
    <location>
        <begin position="188"/>
        <end position="208"/>
    </location>
</feature>
<keyword evidence="8 12" id="KW-1133">Transmembrane helix</keyword>
<keyword evidence="6" id="KW-0303">Gap junction</keyword>
<feature type="transmembrane region" description="Helical" evidence="12">
    <location>
        <begin position="278"/>
        <end position="303"/>
    </location>
</feature>
<dbReference type="GO" id="GO:0005921">
    <property type="term" value="C:gap junction"/>
    <property type="evidence" value="ECO:0007669"/>
    <property type="project" value="UniProtKB-SubCell"/>
</dbReference>
<evidence type="ECO:0000256" key="5">
    <source>
        <dbReference type="ARBA" id="ARBA00022692"/>
    </source>
</evidence>
<keyword evidence="5 12" id="KW-0812">Transmembrane</keyword>
<evidence type="ECO:0000256" key="13">
    <source>
        <dbReference type="SAM" id="MobiDB-lite"/>
    </source>
</evidence>
<accession>A0A443SF19</accession>
<name>A0A443SF19_9ACAR</name>
<keyword evidence="9 12" id="KW-0406">Ion transport</keyword>
<keyword evidence="11 12" id="KW-0407">Ion channel</keyword>
<feature type="compositionally biased region" description="Polar residues" evidence="13">
    <location>
        <begin position="451"/>
        <end position="461"/>
    </location>
</feature>
<evidence type="ECO:0000256" key="2">
    <source>
        <dbReference type="ARBA" id="ARBA00004651"/>
    </source>
</evidence>
<dbReference type="PRINTS" id="PR01262">
    <property type="entry name" value="INNEXIN"/>
</dbReference>
<dbReference type="GO" id="GO:0005886">
    <property type="term" value="C:plasma membrane"/>
    <property type="evidence" value="ECO:0007669"/>
    <property type="project" value="UniProtKB-SubCell"/>
</dbReference>
<dbReference type="PANTHER" id="PTHR11893:SF41">
    <property type="entry name" value="INNEXIN INX2"/>
    <property type="match status" value="1"/>
</dbReference>
<feature type="transmembrane region" description="Helical" evidence="12">
    <location>
        <begin position="120"/>
        <end position="137"/>
    </location>
</feature>
<comment type="subcellular location">
    <subcellularLocation>
        <location evidence="1">Cell junction</location>
        <location evidence="1">Gap junction</location>
    </subcellularLocation>
    <subcellularLocation>
        <location evidence="2 12">Cell membrane</location>
        <topology evidence="2 12">Multi-pass membrane protein</topology>
    </subcellularLocation>
</comment>
<dbReference type="GO" id="GO:0007602">
    <property type="term" value="P:phototransduction"/>
    <property type="evidence" value="ECO:0007669"/>
    <property type="project" value="TreeGrafter"/>
</dbReference>
<evidence type="ECO:0000256" key="9">
    <source>
        <dbReference type="ARBA" id="ARBA00023065"/>
    </source>
</evidence>
<reference evidence="14 15" key="1">
    <citation type="journal article" date="2018" name="Gigascience">
        <title>Genomes of trombidid mites reveal novel predicted allergens and laterally-transferred genes associated with secondary metabolism.</title>
        <authorList>
            <person name="Dong X."/>
            <person name="Chaisiri K."/>
            <person name="Xia D."/>
            <person name="Armstrong S.D."/>
            <person name="Fang Y."/>
            <person name="Donnelly M.J."/>
            <person name="Kadowaki T."/>
            <person name="McGarry J.W."/>
            <person name="Darby A.C."/>
            <person name="Makepeace B.L."/>
        </authorList>
    </citation>
    <scope>NUCLEOTIDE SEQUENCE [LARGE SCALE GENOMIC DNA]</scope>
    <source>
        <strain evidence="14">UoL-UT</strain>
    </source>
</reference>
<evidence type="ECO:0000256" key="4">
    <source>
        <dbReference type="ARBA" id="ARBA00022475"/>
    </source>
</evidence>
<protein>
    <recommendedName>
        <fullName evidence="12">Innexin</fullName>
    </recommendedName>
</protein>
<evidence type="ECO:0000256" key="10">
    <source>
        <dbReference type="ARBA" id="ARBA00023136"/>
    </source>
</evidence>
<keyword evidence="4" id="KW-1003">Cell membrane</keyword>
<feature type="transmembrane region" description="Helical" evidence="12">
    <location>
        <begin position="38"/>
        <end position="58"/>
    </location>
</feature>
<dbReference type="STRING" id="299467.A0A443SF19"/>
<evidence type="ECO:0000256" key="1">
    <source>
        <dbReference type="ARBA" id="ARBA00004610"/>
    </source>
</evidence>
<comment type="similarity">
    <text evidence="12">Belongs to the pannexin family.</text>
</comment>
<evidence type="ECO:0000256" key="3">
    <source>
        <dbReference type="ARBA" id="ARBA00022448"/>
    </source>
</evidence>
<gene>
    <name evidence="12" type="primary">inx</name>
    <name evidence="14" type="ORF">B4U80_04974</name>
</gene>
<keyword evidence="10 12" id="KW-0472">Membrane</keyword>
<dbReference type="PANTHER" id="PTHR11893">
    <property type="entry name" value="INNEXIN"/>
    <property type="match status" value="1"/>
</dbReference>
<dbReference type="OrthoDB" id="5867527at2759"/>
<feature type="region of interest" description="Disordered" evidence="13">
    <location>
        <begin position="414"/>
        <end position="484"/>
    </location>
</feature>
<dbReference type="PROSITE" id="PS51013">
    <property type="entry name" value="PANNEXIN"/>
    <property type="match status" value="1"/>
</dbReference>
<keyword evidence="3 12" id="KW-0813">Transport</keyword>
<dbReference type="Proteomes" id="UP000288716">
    <property type="component" value="Unassembled WGS sequence"/>
</dbReference>